<feature type="transmembrane region" description="Helical" evidence="7">
    <location>
        <begin position="59"/>
        <end position="79"/>
    </location>
</feature>
<evidence type="ECO:0000256" key="6">
    <source>
        <dbReference type="ARBA" id="ARBA00023136"/>
    </source>
</evidence>
<feature type="transmembrane region" description="Helical" evidence="7">
    <location>
        <begin position="164"/>
        <end position="185"/>
    </location>
</feature>
<keyword evidence="3" id="KW-1003">Cell membrane</keyword>
<dbReference type="GO" id="GO:0015297">
    <property type="term" value="F:antiporter activity"/>
    <property type="evidence" value="ECO:0007669"/>
    <property type="project" value="InterPro"/>
</dbReference>
<evidence type="ECO:0000256" key="2">
    <source>
        <dbReference type="ARBA" id="ARBA00022448"/>
    </source>
</evidence>
<accession>A0A6N7IXR5</accession>
<evidence type="ECO:0000313" key="9">
    <source>
        <dbReference type="Proteomes" id="UP000460257"/>
    </source>
</evidence>
<keyword evidence="9" id="KW-1185">Reference proteome</keyword>
<evidence type="ECO:0000256" key="3">
    <source>
        <dbReference type="ARBA" id="ARBA00022475"/>
    </source>
</evidence>
<dbReference type="PANTHER" id="PTHR42925:SF2">
    <property type="entry name" value="NA+ DRIVEN MULTIDRUG EFFLUX PUMP"/>
    <property type="match status" value="1"/>
</dbReference>
<dbReference type="GO" id="GO:0042910">
    <property type="term" value="F:xenobiotic transmembrane transporter activity"/>
    <property type="evidence" value="ECO:0007669"/>
    <property type="project" value="InterPro"/>
</dbReference>
<keyword evidence="5 7" id="KW-1133">Transmembrane helix</keyword>
<dbReference type="AlphaFoldDB" id="A0A6N7IXR5"/>
<dbReference type="NCBIfam" id="TIGR00797">
    <property type="entry name" value="matE"/>
    <property type="match status" value="1"/>
</dbReference>
<dbReference type="InterPro" id="IPR048279">
    <property type="entry name" value="MdtK-like"/>
</dbReference>
<comment type="caution">
    <text evidence="8">The sequence shown here is derived from an EMBL/GenBank/DDBJ whole genome shotgun (WGS) entry which is preliminary data.</text>
</comment>
<comment type="subcellular location">
    <subcellularLocation>
        <location evidence="1">Cell membrane</location>
        <topology evidence="1">Multi-pass membrane protein</topology>
    </subcellularLocation>
</comment>
<keyword evidence="2" id="KW-0813">Transport</keyword>
<evidence type="ECO:0000256" key="7">
    <source>
        <dbReference type="SAM" id="Phobius"/>
    </source>
</evidence>
<dbReference type="PANTHER" id="PTHR42925">
    <property type="entry name" value="MULTIDRUG AND TOXIN EFFLUX PROTEIN MATE FAMILY"/>
    <property type="match status" value="1"/>
</dbReference>
<dbReference type="InterPro" id="IPR047135">
    <property type="entry name" value="YsiQ"/>
</dbReference>
<dbReference type="CDD" id="cd13134">
    <property type="entry name" value="MATE_like_8"/>
    <property type="match status" value="1"/>
</dbReference>
<protein>
    <submittedName>
        <fullName evidence="8">MATE family efflux transporter</fullName>
    </submittedName>
</protein>
<feature type="transmembrane region" description="Helical" evidence="7">
    <location>
        <begin position="319"/>
        <end position="347"/>
    </location>
</feature>
<dbReference type="PIRSF" id="PIRSF006603">
    <property type="entry name" value="DinF"/>
    <property type="match status" value="1"/>
</dbReference>
<feature type="transmembrane region" description="Helical" evidence="7">
    <location>
        <begin position="197"/>
        <end position="217"/>
    </location>
</feature>
<name>A0A6N7IXR5_9FIRM</name>
<sequence>MKTKIFGDSGFRKELFSLALPIALQNLMLAAVAACDAIMLGRVSQNQMSAVSLAGQIQFVQNILLGASTGAAAILGAQYYGKGDRKTMDDIFSICLRLCLVVSTIFWVGCIFAPEMLMQIYTNEPELVALGARYLRITGWSYLLTGISEPYLTLMKVTGHAGAGAGVSCMAVILNIFFNAVFIYGLLGFPALNVRGAAVATLVSRIIEVIVAFVLSLRSGFTRLHWEHLFHTTSGILPDFLKCGFPLLVCGALWGIGFSSYTAILGHMGADAAAANSVSSVVRDLFCCAGNGLANGSSILLGSLFGAGKTEEGKRDGGYILRIGILTGIVTCLLVLAVTPFVLWFYVLSPEAKKLLSQIMVIMAFYMIGRVLNTIVINGIFYSGGDIMFDARSLVVTMWGIAIPLALLGAFVFHWPVPAVFACTCADEVGKIPWVMVHYRKYRWVRNLTKERPGV</sequence>
<feature type="transmembrane region" description="Helical" evidence="7">
    <location>
        <begin position="394"/>
        <end position="415"/>
    </location>
</feature>
<evidence type="ECO:0000256" key="1">
    <source>
        <dbReference type="ARBA" id="ARBA00004651"/>
    </source>
</evidence>
<keyword evidence="6 7" id="KW-0472">Membrane</keyword>
<organism evidence="8 9">
    <name type="scientific">Candidatus Weimeria bifida</name>
    <dbReference type="NCBI Taxonomy" id="2599074"/>
    <lineage>
        <taxon>Bacteria</taxon>
        <taxon>Bacillati</taxon>
        <taxon>Bacillota</taxon>
        <taxon>Clostridia</taxon>
        <taxon>Lachnospirales</taxon>
        <taxon>Lachnospiraceae</taxon>
        <taxon>Candidatus Weimeria</taxon>
    </lineage>
</organism>
<dbReference type="GO" id="GO:0005886">
    <property type="term" value="C:plasma membrane"/>
    <property type="evidence" value="ECO:0007669"/>
    <property type="project" value="UniProtKB-SubCell"/>
</dbReference>
<evidence type="ECO:0000256" key="5">
    <source>
        <dbReference type="ARBA" id="ARBA00022989"/>
    </source>
</evidence>
<gene>
    <name evidence="8" type="ORF">FRC54_03755</name>
</gene>
<dbReference type="Pfam" id="PF01554">
    <property type="entry name" value="MatE"/>
    <property type="match status" value="2"/>
</dbReference>
<dbReference type="InterPro" id="IPR002528">
    <property type="entry name" value="MATE_fam"/>
</dbReference>
<dbReference type="EMBL" id="VOGC01000002">
    <property type="protein sequence ID" value="MQN01081.1"/>
    <property type="molecule type" value="Genomic_DNA"/>
</dbReference>
<feature type="transmembrane region" description="Helical" evidence="7">
    <location>
        <begin position="91"/>
        <end position="114"/>
    </location>
</feature>
<evidence type="ECO:0000313" key="8">
    <source>
        <dbReference type="EMBL" id="MQN01081.1"/>
    </source>
</evidence>
<dbReference type="PROSITE" id="PS51257">
    <property type="entry name" value="PROKAR_LIPOPROTEIN"/>
    <property type="match status" value="1"/>
</dbReference>
<feature type="transmembrane region" description="Helical" evidence="7">
    <location>
        <begin position="359"/>
        <end position="382"/>
    </location>
</feature>
<keyword evidence="4 7" id="KW-0812">Transmembrane</keyword>
<proteinExistence type="predicted"/>
<dbReference type="Proteomes" id="UP000460257">
    <property type="component" value="Unassembled WGS sequence"/>
</dbReference>
<evidence type="ECO:0000256" key="4">
    <source>
        <dbReference type="ARBA" id="ARBA00022692"/>
    </source>
</evidence>
<reference evidence="8" key="1">
    <citation type="journal article" date="2020" name="Appl. Environ. Microbiol.">
        <title>Medium-Chain Fatty Acid Synthesis by 'Candidatus Weimeria bifida' gen. nov., sp. nov., and 'Candidatus Pseudoramibacter fermentans' sp. nov.</title>
        <authorList>
            <person name="Scarborough M.J."/>
            <person name="Myers K.S."/>
            <person name="Donohue T.J."/>
            <person name="Noguera D.R."/>
        </authorList>
    </citation>
    <scope>NUCLEOTIDE SEQUENCE</scope>
    <source>
        <strain evidence="8">LCO1.1</strain>
    </source>
</reference>